<dbReference type="InParanoid" id="A0A0C2TV96"/>
<dbReference type="Pfam" id="PF06886">
    <property type="entry name" value="TPX2"/>
    <property type="match status" value="1"/>
</dbReference>
<evidence type="ECO:0000313" key="8">
    <source>
        <dbReference type="Proteomes" id="UP000054549"/>
    </source>
</evidence>
<evidence type="ECO:0000256" key="5">
    <source>
        <dbReference type="SAM" id="MobiDB-lite"/>
    </source>
</evidence>
<dbReference type="OrthoDB" id="3242303at2759"/>
<accession>A0A0C2TV96</accession>
<organism evidence="7 8">
    <name type="scientific">Amanita muscaria (strain Koide BX008)</name>
    <dbReference type="NCBI Taxonomy" id="946122"/>
    <lineage>
        <taxon>Eukaryota</taxon>
        <taxon>Fungi</taxon>
        <taxon>Dikarya</taxon>
        <taxon>Basidiomycota</taxon>
        <taxon>Agaricomycotina</taxon>
        <taxon>Agaricomycetes</taxon>
        <taxon>Agaricomycetidae</taxon>
        <taxon>Agaricales</taxon>
        <taxon>Pluteineae</taxon>
        <taxon>Amanitaceae</taxon>
        <taxon>Amanita</taxon>
    </lineage>
</organism>
<evidence type="ECO:0000259" key="6">
    <source>
        <dbReference type="Pfam" id="PF06886"/>
    </source>
</evidence>
<dbReference type="EMBL" id="KN818222">
    <property type="protein sequence ID" value="KIL71254.1"/>
    <property type="molecule type" value="Genomic_DNA"/>
</dbReference>
<comment type="similarity">
    <text evidence="2">Belongs to the TPX2 family.</text>
</comment>
<dbReference type="Proteomes" id="UP000054549">
    <property type="component" value="Unassembled WGS sequence"/>
</dbReference>
<proteinExistence type="inferred from homology"/>
<evidence type="ECO:0000313" key="7">
    <source>
        <dbReference type="EMBL" id="KIL71254.1"/>
    </source>
</evidence>
<evidence type="ECO:0000256" key="3">
    <source>
        <dbReference type="ARBA" id="ARBA00022490"/>
    </source>
</evidence>
<evidence type="ECO:0000256" key="2">
    <source>
        <dbReference type="ARBA" id="ARBA00005885"/>
    </source>
</evidence>
<feature type="domain" description="TPX2 C-terminal" evidence="6">
    <location>
        <begin position="82"/>
        <end position="153"/>
    </location>
</feature>
<dbReference type="AlphaFoldDB" id="A0A0C2TV96"/>
<protein>
    <recommendedName>
        <fullName evidence="6">TPX2 C-terminal domain-containing protein</fullName>
    </recommendedName>
</protein>
<dbReference type="HOGENOM" id="CLU_1602266_0_0_1"/>
<reference evidence="7 8" key="1">
    <citation type="submission" date="2014-04" db="EMBL/GenBank/DDBJ databases">
        <title>Evolutionary Origins and Diversification of the Mycorrhizal Mutualists.</title>
        <authorList>
            <consortium name="DOE Joint Genome Institute"/>
            <consortium name="Mycorrhizal Genomics Consortium"/>
            <person name="Kohler A."/>
            <person name="Kuo A."/>
            <person name="Nagy L.G."/>
            <person name="Floudas D."/>
            <person name="Copeland A."/>
            <person name="Barry K.W."/>
            <person name="Cichocki N."/>
            <person name="Veneault-Fourrey C."/>
            <person name="LaButti K."/>
            <person name="Lindquist E.A."/>
            <person name="Lipzen A."/>
            <person name="Lundell T."/>
            <person name="Morin E."/>
            <person name="Murat C."/>
            <person name="Riley R."/>
            <person name="Ohm R."/>
            <person name="Sun H."/>
            <person name="Tunlid A."/>
            <person name="Henrissat B."/>
            <person name="Grigoriev I.V."/>
            <person name="Hibbett D.S."/>
            <person name="Martin F."/>
        </authorList>
    </citation>
    <scope>NUCLEOTIDE SEQUENCE [LARGE SCALE GENOMIC DNA]</scope>
    <source>
        <strain evidence="7 8">Koide BX008</strain>
    </source>
</reference>
<dbReference type="GO" id="GO:0005856">
    <property type="term" value="C:cytoskeleton"/>
    <property type="evidence" value="ECO:0007669"/>
    <property type="project" value="UniProtKB-SubCell"/>
</dbReference>
<feature type="compositionally biased region" description="Polar residues" evidence="5">
    <location>
        <begin position="156"/>
        <end position="166"/>
    </location>
</feature>
<comment type="subcellular location">
    <subcellularLocation>
        <location evidence="1">Cytoplasm</location>
        <location evidence="1">Cytoskeleton</location>
    </subcellularLocation>
</comment>
<keyword evidence="4" id="KW-0206">Cytoskeleton</keyword>
<feature type="compositionally biased region" description="Basic and acidic residues" evidence="5">
    <location>
        <begin position="101"/>
        <end position="128"/>
    </location>
</feature>
<keyword evidence="8" id="KW-1185">Reference proteome</keyword>
<keyword evidence="3" id="KW-0963">Cytoplasm</keyword>
<sequence length="166" mass="19213">MKTASYDSPVTIASPSLCNRLAASNTTSMSSSNSRSIASMTRSQFKYSHHHPIPDYKAEHALLESSLARRKENIAPIIPLSFDLHTDARAKEREKFEAVVKEKEVEMDRQREAKRKEREEQEERELRELRRKAIPKANAVPEWYKDAPRRKRRTEQAQGSDSCRTE</sequence>
<gene>
    <name evidence="7" type="ORF">M378DRAFT_188827</name>
</gene>
<feature type="region of interest" description="Disordered" evidence="5">
    <location>
        <begin position="101"/>
        <end position="166"/>
    </location>
</feature>
<dbReference type="InterPro" id="IPR027329">
    <property type="entry name" value="TPX2_C"/>
</dbReference>
<evidence type="ECO:0000256" key="1">
    <source>
        <dbReference type="ARBA" id="ARBA00004245"/>
    </source>
</evidence>
<dbReference type="STRING" id="946122.A0A0C2TV96"/>
<name>A0A0C2TV96_AMAMK</name>
<evidence type="ECO:0000256" key="4">
    <source>
        <dbReference type="ARBA" id="ARBA00023212"/>
    </source>
</evidence>